<dbReference type="AlphaFoldDB" id="E4XBI3"/>
<keyword evidence="1" id="KW-0472">Membrane</keyword>
<sequence>MIYCISHYYCIFCFGFLILYQHVFRYIFIEPVVVGLVIIFCGIFSYSIQTPKSTVLVTTICSLLSIAMLVLVVFVFVKEHEEIMKITRTKKNALCLWSLIGIGISSVIEILLALSTLSAVLRYMDIVERLKIYQQILDLQQRHPNVALGVLTTWSSAEVSKDGSMDFNRFHERNVDMEIQAAERDMADAYEQYMDEQVDLQNQVSYRL</sequence>
<evidence type="ECO:0000256" key="1">
    <source>
        <dbReference type="SAM" id="Phobius"/>
    </source>
</evidence>
<dbReference type="InParanoid" id="E4XBI3"/>
<dbReference type="Proteomes" id="UP000001307">
    <property type="component" value="Unassembled WGS sequence"/>
</dbReference>
<feature type="transmembrane region" description="Helical" evidence="1">
    <location>
        <begin position="31"/>
        <end position="49"/>
    </location>
</feature>
<dbReference type="EMBL" id="FN653034">
    <property type="protein sequence ID" value="CBY08958.1"/>
    <property type="molecule type" value="Genomic_DNA"/>
</dbReference>
<evidence type="ECO:0000313" key="3">
    <source>
        <dbReference type="Proteomes" id="UP000001307"/>
    </source>
</evidence>
<organism evidence="2 3">
    <name type="scientific">Oikopleura dioica</name>
    <name type="common">Tunicate</name>
    <dbReference type="NCBI Taxonomy" id="34765"/>
    <lineage>
        <taxon>Eukaryota</taxon>
        <taxon>Metazoa</taxon>
        <taxon>Chordata</taxon>
        <taxon>Tunicata</taxon>
        <taxon>Appendicularia</taxon>
        <taxon>Copelata</taxon>
        <taxon>Oikopleuridae</taxon>
        <taxon>Oikopleura</taxon>
    </lineage>
</organism>
<keyword evidence="1" id="KW-0812">Transmembrane</keyword>
<accession>E4XBI3</accession>
<name>E4XBI3_OIKDI</name>
<evidence type="ECO:0000313" key="2">
    <source>
        <dbReference type="EMBL" id="CBY08958.1"/>
    </source>
</evidence>
<feature type="transmembrane region" description="Helical" evidence="1">
    <location>
        <begin position="55"/>
        <end position="77"/>
    </location>
</feature>
<feature type="transmembrane region" description="Helical" evidence="1">
    <location>
        <begin position="97"/>
        <end position="121"/>
    </location>
</feature>
<keyword evidence="1" id="KW-1133">Transmembrane helix</keyword>
<proteinExistence type="predicted"/>
<keyword evidence="3" id="KW-1185">Reference proteome</keyword>
<reference evidence="2 3" key="1">
    <citation type="journal article" date="2010" name="Science">
        <title>Plasticity of animal genome architecture unmasked by rapid evolution of a pelagic tunicate.</title>
        <authorList>
            <person name="Denoeud F."/>
            <person name="Henriet S."/>
            <person name="Mungpakdee S."/>
            <person name="Aury J.M."/>
            <person name="Da Silva C."/>
            <person name="Brinkmann H."/>
            <person name="Mikhaleva J."/>
            <person name="Olsen L.C."/>
            <person name="Jubin C."/>
            <person name="Canestro C."/>
            <person name="Bouquet J.M."/>
            <person name="Danks G."/>
            <person name="Poulain J."/>
            <person name="Campsteijn C."/>
            <person name="Adamski M."/>
            <person name="Cross I."/>
            <person name="Yadetie F."/>
            <person name="Muffato M."/>
            <person name="Louis A."/>
            <person name="Butcher S."/>
            <person name="Tsagkogeorga G."/>
            <person name="Konrad A."/>
            <person name="Singh S."/>
            <person name="Jensen M.F."/>
            <person name="Cong E.H."/>
            <person name="Eikeseth-Otteraa H."/>
            <person name="Noel B."/>
            <person name="Anthouard V."/>
            <person name="Porcel B.M."/>
            <person name="Kachouri-Lafond R."/>
            <person name="Nishino A."/>
            <person name="Ugolini M."/>
            <person name="Chourrout P."/>
            <person name="Nishida H."/>
            <person name="Aasland R."/>
            <person name="Huzurbazar S."/>
            <person name="Westhof E."/>
            <person name="Delsuc F."/>
            <person name="Lehrach H."/>
            <person name="Reinhardt R."/>
            <person name="Weissenbach J."/>
            <person name="Roy S.W."/>
            <person name="Artiguenave F."/>
            <person name="Postlethwait J.H."/>
            <person name="Manak J.R."/>
            <person name="Thompson E.M."/>
            <person name="Jaillon O."/>
            <person name="Du Pasquier L."/>
            <person name="Boudinot P."/>
            <person name="Liberles D.A."/>
            <person name="Volff J.N."/>
            <person name="Philippe H."/>
            <person name="Lenhard B."/>
            <person name="Roest Crollius H."/>
            <person name="Wincker P."/>
            <person name="Chourrout D."/>
        </authorList>
    </citation>
    <scope>NUCLEOTIDE SEQUENCE [LARGE SCALE GENOMIC DNA]</scope>
</reference>
<gene>
    <name evidence="2" type="ORF">GSOID_T00006485001</name>
</gene>
<protein>
    <submittedName>
        <fullName evidence="2">Uncharacterized protein</fullName>
    </submittedName>
</protein>
<feature type="transmembrane region" description="Helical" evidence="1">
    <location>
        <begin position="6"/>
        <end position="24"/>
    </location>
</feature>